<name>A0A840CI30_9BACT</name>
<protein>
    <recommendedName>
        <fullName evidence="6">Cadherin-like beta sandwich domain-containing protein</fullName>
    </recommendedName>
</protein>
<dbReference type="RefSeq" id="WP_183305883.1">
    <property type="nucleotide sequence ID" value="NZ_JACIEP010000002.1"/>
</dbReference>
<dbReference type="InterPro" id="IPR046209">
    <property type="entry name" value="DUF6242_N"/>
</dbReference>
<organism evidence="4 5">
    <name type="scientific">Dysgonomonas hofstadii</name>
    <dbReference type="NCBI Taxonomy" id="637886"/>
    <lineage>
        <taxon>Bacteria</taxon>
        <taxon>Pseudomonadati</taxon>
        <taxon>Bacteroidota</taxon>
        <taxon>Bacteroidia</taxon>
        <taxon>Bacteroidales</taxon>
        <taxon>Dysgonomonadaceae</taxon>
        <taxon>Dysgonomonas</taxon>
    </lineage>
</organism>
<accession>A0A840CI30</accession>
<dbReference type="InterPro" id="IPR011043">
    <property type="entry name" value="Gal_Oxase/kelch_b-propeller"/>
</dbReference>
<feature type="signal peptide" evidence="1">
    <location>
        <begin position="1"/>
        <end position="24"/>
    </location>
</feature>
<evidence type="ECO:0000259" key="3">
    <source>
        <dbReference type="Pfam" id="PF25852"/>
    </source>
</evidence>
<feature type="domain" description="DUF6242" evidence="3">
    <location>
        <begin position="152"/>
        <end position="452"/>
    </location>
</feature>
<dbReference type="Pfam" id="PF25852">
    <property type="entry name" value="DUF6242_C"/>
    <property type="match status" value="1"/>
</dbReference>
<feature type="domain" description="DUF6242" evidence="2">
    <location>
        <begin position="58"/>
        <end position="146"/>
    </location>
</feature>
<dbReference type="Proteomes" id="UP000555103">
    <property type="component" value="Unassembled WGS sequence"/>
</dbReference>
<comment type="caution">
    <text evidence="4">The sequence shown here is derived from an EMBL/GenBank/DDBJ whole genome shotgun (WGS) entry which is preliminary data.</text>
</comment>
<dbReference type="SUPFAM" id="SSF50965">
    <property type="entry name" value="Galactose oxidase, central domain"/>
    <property type="match status" value="1"/>
</dbReference>
<dbReference type="EMBL" id="JACIEP010000002">
    <property type="protein sequence ID" value="MBB4034956.1"/>
    <property type="molecule type" value="Genomic_DNA"/>
</dbReference>
<reference evidence="4 5" key="1">
    <citation type="submission" date="2020-08" db="EMBL/GenBank/DDBJ databases">
        <title>Genomic Encyclopedia of Type Strains, Phase IV (KMG-IV): sequencing the most valuable type-strain genomes for metagenomic binning, comparative biology and taxonomic classification.</title>
        <authorList>
            <person name="Goeker M."/>
        </authorList>
    </citation>
    <scope>NUCLEOTIDE SEQUENCE [LARGE SCALE GENOMIC DNA]</scope>
    <source>
        <strain evidence="4 5">DSM 104969</strain>
    </source>
</reference>
<keyword evidence="1" id="KW-0732">Signal</keyword>
<proteinExistence type="predicted"/>
<gene>
    <name evidence="4" type="ORF">GGR21_000843</name>
</gene>
<evidence type="ECO:0008006" key="6">
    <source>
        <dbReference type="Google" id="ProtNLM"/>
    </source>
</evidence>
<evidence type="ECO:0000313" key="5">
    <source>
        <dbReference type="Proteomes" id="UP000555103"/>
    </source>
</evidence>
<evidence type="ECO:0000256" key="1">
    <source>
        <dbReference type="SAM" id="SignalP"/>
    </source>
</evidence>
<sequence length="454" mass="49986">MKLKHINKLLFFVLAIITLSSCNSDSDTISLDASADAQIYSFALAAIADNAVDSVNYPILASTLFSIDQGNRIIYNRDSLPYQTRLKNYAVTISYSSATPSKVELIYADSVAEWNGSDSVDFSLHPNFKVTAAVGATSTREYTIDIRIRKVDPELINWNKQVLLIPSSVKEQKTLLKENDGFYTFSIDKDNQFYLHKTNAAVTDYETKLPINGINASDVLLESITLFNGKFYAIDKSKNGYSSSDGINWSQKSSGIKALLGVLPGASADKDALLVITDGTQDSFAKTTDMATIDPIRILSDFESAGISFSGFSSVTNYDRSNLNKNILAVTAGQKADNSYSNLTWFMQVDGSGVFRVTSNQQHNRFAAKAGIASFMYDGYLYALTDNKFYKSMFADSWNLAPDKEQFSADMVSTTAQSVIVDDENNIWIFGGISGTGDFPVLDIWKGRLNKLNP</sequence>
<keyword evidence="5" id="KW-1185">Reference proteome</keyword>
<evidence type="ECO:0000259" key="2">
    <source>
        <dbReference type="Pfam" id="PF19755"/>
    </source>
</evidence>
<feature type="chain" id="PRO_5032386266" description="Cadherin-like beta sandwich domain-containing protein" evidence="1">
    <location>
        <begin position="25"/>
        <end position="454"/>
    </location>
</feature>
<dbReference type="PROSITE" id="PS51257">
    <property type="entry name" value="PROKAR_LIPOPROTEIN"/>
    <property type="match status" value="1"/>
</dbReference>
<evidence type="ECO:0000313" key="4">
    <source>
        <dbReference type="EMBL" id="MBB4034956.1"/>
    </source>
</evidence>
<dbReference type="InterPro" id="IPR058667">
    <property type="entry name" value="DUF6242_C"/>
</dbReference>
<dbReference type="AlphaFoldDB" id="A0A840CI30"/>
<dbReference type="Pfam" id="PF19755">
    <property type="entry name" value="DUF6242"/>
    <property type="match status" value="1"/>
</dbReference>